<proteinExistence type="predicted"/>
<reference evidence="13" key="1">
    <citation type="submission" date="2017-01" db="EMBL/GenBank/DDBJ databases">
        <title>Comparative genomics of anhydrobiosis in the tardigrade Hypsibius dujardini.</title>
        <authorList>
            <person name="Yoshida Y."/>
            <person name="Koutsovoulos G."/>
            <person name="Laetsch D."/>
            <person name="Stevens L."/>
            <person name="Kumar S."/>
            <person name="Horikawa D."/>
            <person name="Ishino K."/>
            <person name="Komine S."/>
            <person name="Tomita M."/>
            <person name="Blaxter M."/>
            <person name="Arakawa K."/>
        </authorList>
    </citation>
    <scope>NUCLEOTIDE SEQUENCE [LARGE SCALE GENOMIC DNA]</scope>
    <source>
        <strain evidence="13">Z151</strain>
    </source>
</reference>
<dbReference type="SUPFAM" id="SSF50044">
    <property type="entry name" value="SH3-domain"/>
    <property type="match status" value="2"/>
</dbReference>
<evidence type="ECO:0000256" key="4">
    <source>
        <dbReference type="ARBA" id="ARBA00022723"/>
    </source>
</evidence>
<evidence type="ECO:0000256" key="2">
    <source>
        <dbReference type="ARBA" id="ARBA00022443"/>
    </source>
</evidence>
<dbReference type="Gene3D" id="1.20.120.1750">
    <property type="match status" value="1"/>
</dbReference>
<dbReference type="EMBL" id="MTYJ01000406">
    <property type="protein sequence ID" value="OWA54436.1"/>
    <property type="molecule type" value="Genomic_DNA"/>
</dbReference>
<comment type="caution">
    <text evidence="12">The sequence shown here is derived from an EMBL/GenBank/DDBJ whole genome shotgun (WGS) entry which is preliminary data.</text>
</comment>
<name>A0A9X6NKC8_HYPEX</name>
<feature type="domain" description="SH3" evidence="10">
    <location>
        <begin position="15"/>
        <end position="76"/>
    </location>
</feature>
<dbReference type="SMART" id="SM00647">
    <property type="entry name" value="IBR"/>
    <property type="match status" value="2"/>
</dbReference>
<feature type="domain" description="RING-type" evidence="11">
    <location>
        <begin position="135"/>
        <end position="353"/>
    </location>
</feature>
<evidence type="ECO:0000256" key="9">
    <source>
        <dbReference type="PROSITE-ProRule" id="PRU00192"/>
    </source>
</evidence>
<dbReference type="PANTHER" id="PTHR14167">
    <property type="entry name" value="SH3 DOMAIN-CONTAINING"/>
    <property type="match status" value="1"/>
</dbReference>
<dbReference type="InterPro" id="IPR036028">
    <property type="entry name" value="SH3-like_dom_sf"/>
</dbReference>
<dbReference type="InterPro" id="IPR001452">
    <property type="entry name" value="SH3_domain"/>
</dbReference>
<evidence type="ECO:0000256" key="8">
    <source>
        <dbReference type="ARBA" id="ARBA00022833"/>
    </source>
</evidence>
<dbReference type="Pfam" id="PF07653">
    <property type="entry name" value="SH3_2"/>
    <property type="match status" value="1"/>
</dbReference>
<keyword evidence="5" id="KW-0677">Repeat</keyword>
<organism evidence="12 13">
    <name type="scientific">Hypsibius exemplaris</name>
    <name type="common">Freshwater tardigrade</name>
    <dbReference type="NCBI Taxonomy" id="2072580"/>
    <lineage>
        <taxon>Eukaryota</taxon>
        <taxon>Metazoa</taxon>
        <taxon>Ecdysozoa</taxon>
        <taxon>Tardigrada</taxon>
        <taxon>Eutardigrada</taxon>
        <taxon>Parachela</taxon>
        <taxon>Hypsibioidea</taxon>
        <taxon>Hypsibiidae</taxon>
        <taxon>Hypsibius</taxon>
    </lineage>
</organism>
<evidence type="ECO:0000313" key="12">
    <source>
        <dbReference type="EMBL" id="OWA54436.1"/>
    </source>
</evidence>
<keyword evidence="3" id="KW-0808">Transferase</keyword>
<sequence>MASNRINRPIEEPLSELEFMIAEHDVTGQDGDELSFQVGQVIRVISKITDNTKWWIGETNGLTGLFPHQFCKAVYETTRAYTPFKATYSDELSLLPGDIIHVLRRQSGLPGWNWGRLNGREGIFPANHCSLLPLGQLFCAVCTSTVPANEMVGFRKDCLHSLTCCKPCLTLHLRLLIDPVAAEDLNELLTNRLLDGMEDIRRCPLCQYPVIWDESCLGSGGRDILCPVENCHTSYCSKCKGKSHGDQPCRTAEENRELYDQFVNGTPDQKEQLIKKHGQDTVDDAFKEVASEDYIKAHTKPCPGCKRPLQKNGGCNRMFCIKCSAYSCNLCGVRLADQDPYAHFKIGTCKLFAV</sequence>
<keyword evidence="4" id="KW-0479">Metal-binding</keyword>
<dbReference type="Pfam" id="PF26200">
    <property type="entry name" value="Rcat_RNF216"/>
    <property type="match status" value="1"/>
</dbReference>
<dbReference type="OrthoDB" id="69641at2759"/>
<dbReference type="Gene3D" id="2.20.25.20">
    <property type="match status" value="1"/>
</dbReference>
<dbReference type="InterPro" id="IPR047548">
    <property type="entry name" value="Rcat_RBR_RNF14"/>
</dbReference>
<keyword evidence="8" id="KW-0862">Zinc</keyword>
<evidence type="ECO:0000259" key="11">
    <source>
        <dbReference type="PROSITE" id="PS51873"/>
    </source>
</evidence>
<dbReference type="InterPro" id="IPR044066">
    <property type="entry name" value="TRIAD_supradom"/>
</dbReference>
<dbReference type="SMART" id="SM00326">
    <property type="entry name" value="SH3"/>
    <property type="match status" value="2"/>
</dbReference>
<evidence type="ECO:0000259" key="10">
    <source>
        <dbReference type="PROSITE" id="PS50002"/>
    </source>
</evidence>
<keyword evidence="6" id="KW-0863">Zinc-finger</keyword>
<dbReference type="PRINTS" id="PR00452">
    <property type="entry name" value="SH3DOMAIN"/>
</dbReference>
<protein>
    <submittedName>
        <fullName evidence="12">E3 ubiquitin-protein ligase RNF14</fullName>
    </submittedName>
</protein>
<evidence type="ECO:0000256" key="1">
    <source>
        <dbReference type="ARBA" id="ARBA00004906"/>
    </source>
</evidence>
<keyword evidence="13" id="KW-1185">Reference proteome</keyword>
<evidence type="ECO:0000256" key="7">
    <source>
        <dbReference type="ARBA" id="ARBA00022786"/>
    </source>
</evidence>
<dbReference type="InterPro" id="IPR002867">
    <property type="entry name" value="IBR_dom"/>
</dbReference>
<dbReference type="InterPro" id="IPR050384">
    <property type="entry name" value="Endophilin_SH3RF"/>
</dbReference>
<evidence type="ECO:0000256" key="3">
    <source>
        <dbReference type="ARBA" id="ARBA00022679"/>
    </source>
</evidence>
<dbReference type="AlphaFoldDB" id="A0A9X6NKC8"/>
<dbReference type="Pfam" id="PF01485">
    <property type="entry name" value="IBR"/>
    <property type="match status" value="1"/>
</dbReference>
<accession>A0A9X6NKC8</accession>
<keyword evidence="2 9" id="KW-0728">SH3 domain</keyword>
<dbReference type="Gene3D" id="2.30.30.40">
    <property type="entry name" value="SH3 Domains"/>
    <property type="match status" value="2"/>
</dbReference>
<evidence type="ECO:0000256" key="5">
    <source>
        <dbReference type="ARBA" id="ARBA00022737"/>
    </source>
</evidence>
<evidence type="ECO:0000256" key="6">
    <source>
        <dbReference type="ARBA" id="ARBA00022771"/>
    </source>
</evidence>
<gene>
    <name evidence="12" type="ORF">BV898_18840</name>
</gene>
<dbReference type="CDD" id="cd20354">
    <property type="entry name" value="Rcat_RBR_RNF14"/>
    <property type="match status" value="1"/>
</dbReference>
<comment type="pathway">
    <text evidence="1">Protein modification; protein ubiquitination.</text>
</comment>
<dbReference type="GO" id="GO:0008270">
    <property type="term" value="F:zinc ion binding"/>
    <property type="evidence" value="ECO:0007669"/>
    <property type="project" value="UniProtKB-KW"/>
</dbReference>
<dbReference type="PROSITE" id="PS50002">
    <property type="entry name" value="SH3"/>
    <property type="match status" value="1"/>
</dbReference>
<dbReference type="GO" id="GO:0016740">
    <property type="term" value="F:transferase activity"/>
    <property type="evidence" value="ECO:0007669"/>
    <property type="project" value="UniProtKB-KW"/>
</dbReference>
<dbReference type="Pfam" id="PF00018">
    <property type="entry name" value="SH3_1"/>
    <property type="match status" value="1"/>
</dbReference>
<keyword evidence="7" id="KW-0833">Ubl conjugation pathway</keyword>
<dbReference type="SUPFAM" id="SSF57850">
    <property type="entry name" value="RING/U-box"/>
    <property type="match status" value="2"/>
</dbReference>
<dbReference type="Proteomes" id="UP000192578">
    <property type="component" value="Unassembled WGS sequence"/>
</dbReference>
<dbReference type="PROSITE" id="PS51873">
    <property type="entry name" value="TRIAD"/>
    <property type="match status" value="1"/>
</dbReference>
<evidence type="ECO:0000313" key="13">
    <source>
        <dbReference type="Proteomes" id="UP000192578"/>
    </source>
</evidence>